<dbReference type="CDD" id="cd07572">
    <property type="entry name" value="nit"/>
    <property type="match status" value="1"/>
</dbReference>
<dbReference type="AlphaFoldDB" id="A0ABD0BD03"/>
<evidence type="ECO:0000259" key="3">
    <source>
        <dbReference type="PROSITE" id="PS50263"/>
    </source>
</evidence>
<gene>
    <name evidence="4" type="ORF">KAM382_40970</name>
</gene>
<dbReference type="PANTHER" id="PTHR23088:SF27">
    <property type="entry name" value="DEAMINATED GLUTATHIONE AMIDASE"/>
    <property type="match status" value="1"/>
</dbReference>
<name>A0ABD0BD03_AERCA</name>
<feature type="domain" description="CN hydrolase" evidence="3">
    <location>
        <begin position="45"/>
        <end position="293"/>
    </location>
</feature>
<organism evidence="4 5">
    <name type="scientific">Aeromonas caviae</name>
    <name type="common">Aeromonas punctata</name>
    <dbReference type="NCBI Taxonomy" id="648"/>
    <lineage>
        <taxon>Bacteria</taxon>
        <taxon>Pseudomonadati</taxon>
        <taxon>Pseudomonadota</taxon>
        <taxon>Gammaproteobacteria</taxon>
        <taxon>Aeromonadales</taxon>
        <taxon>Aeromonadaceae</taxon>
        <taxon>Aeromonas</taxon>
    </lineage>
</organism>
<evidence type="ECO:0000256" key="1">
    <source>
        <dbReference type="ARBA" id="ARBA00010613"/>
    </source>
</evidence>
<evidence type="ECO:0000313" key="4">
    <source>
        <dbReference type="EMBL" id="GJB94036.1"/>
    </source>
</evidence>
<comment type="caution">
    <text evidence="4">The sequence shown here is derived from an EMBL/GenBank/DDBJ whole genome shotgun (WGS) entry which is preliminary data.</text>
</comment>
<proteinExistence type="inferred from homology"/>
<protein>
    <submittedName>
        <fullName evidence="4">Amidohydrolase</fullName>
    </submittedName>
</protein>
<dbReference type="Proteomes" id="UP000737420">
    <property type="component" value="Unassembled WGS sequence"/>
</dbReference>
<reference evidence="4 5" key="1">
    <citation type="submission" date="2021-07" db="EMBL/GenBank/DDBJ databases">
        <title>Draft genome sequence of carbapenem-resistant Aeromonas spp. in Japan.</title>
        <authorList>
            <person name="Maehana S."/>
            <person name="Suzuki M."/>
            <person name="Kitasato H."/>
        </authorList>
    </citation>
    <scope>NUCLEOTIDE SEQUENCE [LARGE SCALE GENOMIC DNA]</scope>
    <source>
        <strain evidence="4 5">KAM382</strain>
    </source>
</reference>
<keyword evidence="2" id="KW-0378">Hydrolase</keyword>
<dbReference type="SUPFAM" id="SSF56317">
    <property type="entry name" value="Carbon-nitrogen hydrolase"/>
    <property type="match status" value="1"/>
</dbReference>
<evidence type="ECO:0000256" key="2">
    <source>
        <dbReference type="ARBA" id="ARBA00022801"/>
    </source>
</evidence>
<dbReference type="GO" id="GO:0016787">
    <property type="term" value="F:hydrolase activity"/>
    <property type="evidence" value="ECO:0007669"/>
    <property type="project" value="UniProtKB-KW"/>
</dbReference>
<dbReference type="Gene3D" id="3.60.110.10">
    <property type="entry name" value="Carbon-nitrogen hydrolase"/>
    <property type="match status" value="1"/>
</dbReference>
<dbReference type="InterPro" id="IPR003010">
    <property type="entry name" value="C-N_Hydrolase"/>
</dbReference>
<accession>A0ABD0BD03</accession>
<dbReference type="PANTHER" id="PTHR23088">
    <property type="entry name" value="NITRILASE-RELATED"/>
    <property type="match status" value="1"/>
</dbReference>
<dbReference type="InterPro" id="IPR036526">
    <property type="entry name" value="C-N_Hydrolase_sf"/>
</dbReference>
<dbReference type="Pfam" id="PF00795">
    <property type="entry name" value="CN_hydrolase"/>
    <property type="match status" value="1"/>
</dbReference>
<dbReference type="PROSITE" id="PS50263">
    <property type="entry name" value="CN_HYDROLASE"/>
    <property type="match status" value="1"/>
</dbReference>
<dbReference type="PROSITE" id="PS01227">
    <property type="entry name" value="UPF0012"/>
    <property type="match status" value="1"/>
</dbReference>
<dbReference type="InterPro" id="IPR045254">
    <property type="entry name" value="Nit1/2_C-N_Hydrolase"/>
</dbReference>
<evidence type="ECO:0000313" key="5">
    <source>
        <dbReference type="Proteomes" id="UP000737420"/>
    </source>
</evidence>
<dbReference type="EMBL" id="BPOP01000071">
    <property type="protein sequence ID" value="GJB94036.1"/>
    <property type="molecule type" value="Genomic_DNA"/>
</dbReference>
<comment type="similarity">
    <text evidence="1">Belongs to the carbon-nitrogen hydrolase superfamily. NIT1/NIT2 family.</text>
</comment>
<dbReference type="InterPro" id="IPR001110">
    <property type="entry name" value="UPF0012_CS"/>
</dbReference>
<sequence length="312" mass="34393">MSADIALRAEKALCHRLAQQKSADIALRAEEAFCHRLAQQKERVMWLAAMQLISGRTWQDNRERIAAELASLPGERPLLVLLPENFALFGERQGYLDGAEPLGNGPIQQQLSDWAKSHGIWLVAGAMPTAIAGADHIHTSTLVFDPDGELKGHYHKIHLFDVDVADNHGRYRESETFSPGDQPVLVDSPFGPLGLSICYDLRFPELYRQLARAGARVLLVPAAFTAVTGEAHWEPLLRARAIENQCYVVAANQGGTHETGRQTWGHSMVIDPWGRVLACRASGQGTVLVPLDGALIDELKRTMPVLQHARLL</sequence>